<accession>A0A8J4TP65</accession>
<dbReference type="Proteomes" id="UP000748531">
    <property type="component" value="Unassembled WGS sequence"/>
</dbReference>
<evidence type="ECO:0000313" key="2">
    <source>
        <dbReference type="EMBL" id="KAF5403379.1"/>
    </source>
</evidence>
<proteinExistence type="predicted"/>
<feature type="region of interest" description="Disordered" evidence="1">
    <location>
        <begin position="355"/>
        <end position="381"/>
    </location>
</feature>
<protein>
    <submittedName>
        <fullName evidence="2">Uncharacterized protein</fullName>
    </submittedName>
</protein>
<comment type="caution">
    <text evidence="2">The sequence shown here is derived from an EMBL/GenBank/DDBJ whole genome shotgun (WGS) entry which is preliminary data.</text>
</comment>
<dbReference type="OrthoDB" id="199400at2759"/>
<gene>
    <name evidence="2" type="ORF">PHET_03184</name>
</gene>
<dbReference type="EMBL" id="LUCH01001258">
    <property type="protein sequence ID" value="KAF5403379.1"/>
    <property type="molecule type" value="Genomic_DNA"/>
</dbReference>
<keyword evidence="3" id="KW-1185">Reference proteome</keyword>
<evidence type="ECO:0000313" key="3">
    <source>
        <dbReference type="Proteomes" id="UP000748531"/>
    </source>
</evidence>
<organism evidence="2 3">
    <name type="scientific">Paragonimus heterotremus</name>
    <dbReference type="NCBI Taxonomy" id="100268"/>
    <lineage>
        <taxon>Eukaryota</taxon>
        <taxon>Metazoa</taxon>
        <taxon>Spiralia</taxon>
        <taxon>Lophotrochozoa</taxon>
        <taxon>Platyhelminthes</taxon>
        <taxon>Trematoda</taxon>
        <taxon>Digenea</taxon>
        <taxon>Plagiorchiida</taxon>
        <taxon>Troglotremata</taxon>
        <taxon>Troglotrematidae</taxon>
        <taxon>Paragonimus</taxon>
    </lineage>
</organism>
<sequence length="1337" mass="152485">MDSTYGTNKASSGDQFCRHSLAVLFDNAVESKEHDKTRLRKVLRQVSLDTLATEWLNCEPRTIENRAYLIGTVLPQVVFGLEHVLREAVSRQLIGPDAKAEVIERESADPNFNPINRLAEFLMRNNHRYSNFTETSPYVRGIRNTVAKLQHEMFMRSDNQLARLKAAVLRTQEERVKREAAEKAEYERRNACLSKLFDEFLMEGQVSVGSVVIHNSVRTFLELAVKMPDPLKQCFIPLYETQIVEEPPSAYQKPEFILYVMLYAKPMTSELFDQFVKHLKLCASEYRQAIEREEKKQVFTKFFVSCNTDQLDILSREKVLNLCETYFESAPSDLRQLLRDPRDWPVREYHLRSVQNAKETSDEKSQESCKQQPDENTDAFMTDRNNSAAFTPMIDLEQSLEGPTQIDVRSDTLISDVGENISLEEPSDLEFVMVSKVQLSDDFPSTLKEENSEETKEEEQEMVMVEKEEEEEGAPVECEVTNGEETGTDVGETNHCNRTLVDTDLREKTLIDALSARSTLYSRSTSTQSIRQLSFGYQPDKLTLAQFLHMMDCFLRDGAPKTVIQKFVTFLERQYHEDRIWREKMLMQANFSSFMENVNNKLSNLFVAMDNDSVGFVKLQLVEEEISQYQKGYYLPALIKAKRKLIQHVQFTSQAIQVAPKTMEGSEPKASQLNFSVNADSMSVKKPLTVPSSQTIPLNQHDFQFLMINTIWPKLHLSTKLDSSFSLETLDNLADFVAQRQQRDLQQQVMMNDRQAWLQTIDNAAKESVTSINRVYRAVFQALIKDAMKYGKGKRISANISILTSSSATERRWTADPIPNGPSRLRCVAAIPEEEASWLVGMELVASEPNLSFLALRTAAMIHVPRFLTATTYSIYYWRKHQTPSAVSKQTIPYRAPVQSASGEMPSSVGDSLDLTPNPKKLPVQNDLASCVVIPIADPTHKLIGVVGVDTMWSTKNQSNFEETELNFYQGVASRFGHAYVLVGVRRLLAQLVLAAFHWLGQHLDHVERMTFYYCLDHDRIIVRGENSATKLTKPDDKIIPTSQRTCDLWTLVEKHQNKQAVVCQEPKVLQRSKNFFRSHLFSVADTAEPGEKNVLGKQHLSFPLRDPENVAIGIVDICTGTCVGGKSDLTVEEMQYVINMMGILELVYRELVQKVGLQVGYNSEGVDRDVANIISKPEITKRTDDAPILEPSILETYRQETIFPLLTQAELKTLIDKLTAEVYSELHSYVDPPPTVLRTIRMVIRLLNPQLAATIANKSWDKCKQLIASCIQKQIATFDPFATLMEEHREELRHFVAENSANDVEKHGSYPTKLLYQWLRCCISVLDMKLAYEHSY</sequence>
<dbReference type="Gene3D" id="1.20.920.60">
    <property type="match status" value="1"/>
</dbReference>
<evidence type="ECO:0000256" key="1">
    <source>
        <dbReference type="SAM" id="MobiDB-lite"/>
    </source>
</evidence>
<dbReference type="PANTHER" id="PTHR46788">
    <property type="entry name" value="EF-HAND CALCIUM-BINDING DOMAIN-CONTAINING PROTEIN 5"/>
    <property type="match status" value="1"/>
</dbReference>
<name>A0A8J4TP65_9TREM</name>
<dbReference type="CDD" id="cd22968">
    <property type="entry name" value="DD_EFCAB5"/>
    <property type="match status" value="1"/>
</dbReference>
<reference evidence="2" key="1">
    <citation type="submission" date="2019-05" db="EMBL/GenBank/DDBJ databases">
        <title>Annotation for the trematode Paragonimus heterotremus.</title>
        <authorList>
            <person name="Choi Y.-J."/>
        </authorList>
    </citation>
    <scope>NUCLEOTIDE SEQUENCE</scope>
    <source>
        <strain evidence="2">LC</strain>
    </source>
</reference>
<dbReference type="PANTHER" id="PTHR46788:SF1">
    <property type="entry name" value="EF-HAND CALCIUM-BINDING DOMAIN-CONTAINING PROTEIN 5"/>
    <property type="match status" value="1"/>
</dbReference>